<evidence type="ECO:0000313" key="2">
    <source>
        <dbReference type="Proteomes" id="UP000079169"/>
    </source>
</evidence>
<protein>
    <submittedName>
        <fullName evidence="3">Protein FAM136A-like isoform X1</fullName>
    </submittedName>
    <submittedName>
        <fullName evidence="4">Protein FAM136A-like isoform X2</fullName>
    </submittedName>
    <submittedName>
        <fullName evidence="5">Protein FAM136A-like isoform X3</fullName>
    </submittedName>
</protein>
<dbReference type="PANTHER" id="PTHR21096:SF0">
    <property type="entry name" value="PROTEIN FAM136A"/>
    <property type="match status" value="1"/>
</dbReference>
<dbReference type="PaxDb" id="121845-A0A3Q0J574"/>
<proteinExistence type="inferred from homology"/>
<dbReference type="RefSeq" id="XP_026683646.1">
    <property type="nucleotide sequence ID" value="XM_026827845.1"/>
</dbReference>
<dbReference type="STRING" id="121845.A0A3Q0J574"/>
<dbReference type="OrthoDB" id="9975421at2759"/>
<dbReference type="KEGG" id="dci:113469852"/>
<evidence type="ECO:0000313" key="4">
    <source>
        <dbReference type="RefSeq" id="XP_026683646.1"/>
    </source>
</evidence>
<dbReference type="GeneID" id="113469852"/>
<dbReference type="RefSeq" id="XP_026683647.1">
    <property type="nucleotide sequence ID" value="XM_026827846.1"/>
</dbReference>
<dbReference type="Proteomes" id="UP000079169">
    <property type="component" value="Unplaced"/>
</dbReference>
<gene>
    <name evidence="3 4 5" type="primary">LOC113469852</name>
</gene>
<organism evidence="2 5">
    <name type="scientific">Diaphorina citri</name>
    <name type="common">Asian citrus psyllid</name>
    <dbReference type="NCBI Taxonomy" id="121845"/>
    <lineage>
        <taxon>Eukaryota</taxon>
        <taxon>Metazoa</taxon>
        <taxon>Ecdysozoa</taxon>
        <taxon>Arthropoda</taxon>
        <taxon>Hexapoda</taxon>
        <taxon>Insecta</taxon>
        <taxon>Pterygota</taxon>
        <taxon>Neoptera</taxon>
        <taxon>Paraneoptera</taxon>
        <taxon>Hemiptera</taxon>
        <taxon>Sternorrhyncha</taxon>
        <taxon>Psylloidea</taxon>
        <taxon>Psyllidae</taxon>
        <taxon>Diaphorininae</taxon>
        <taxon>Diaphorina</taxon>
    </lineage>
</organism>
<dbReference type="GO" id="GO:0005737">
    <property type="term" value="C:cytoplasm"/>
    <property type="evidence" value="ECO:0007669"/>
    <property type="project" value="TreeGrafter"/>
</dbReference>
<dbReference type="Pfam" id="PF05811">
    <property type="entry name" value="DUF842"/>
    <property type="match status" value="1"/>
</dbReference>
<evidence type="ECO:0000256" key="1">
    <source>
        <dbReference type="ARBA" id="ARBA00009952"/>
    </source>
</evidence>
<evidence type="ECO:0000313" key="3">
    <source>
        <dbReference type="RefSeq" id="XP_026683645.1"/>
    </source>
</evidence>
<dbReference type="InterPro" id="IPR008560">
    <property type="entry name" value="DUF842_euk"/>
</dbReference>
<dbReference type="PANTHER" id="PTHR21096">
    <property type="entry name" value="PROTEIN FAM136A"/>
    <property type="match status" value="1"/>
</dbReference>
<evidence type="ECO:0000313" key="5">
    <source>
        <dbReference type="RefSeq" id="XP_026683647.1"/>
    </source>
</evidence>
<keyword evidence="2" id="KW-1185">Reference proteome</keyword>
<reference evidence="3 4" key="1">
    <citation type="submission" date="2025-04" db="UniProtKB">
        <authorList>
            <consortium name="RefSeq"/>
        </authorList>
    </citation>
    <scope>IDENTIFICATION</scope>
</reference>
<dbReference type="AlphaFoldDB" id="A0A3Q0J574"/>
<sequence>MGEAANQKINNAVMKIMVDIDKQFLRKMQADMHRCSVKCCENKDATMEGVQECLEVCSAPFMRAQKYLQMEFEQYQTRLQRCVLDCNDEIKDKMGVNPKQSDMDAYTRQFESCAEKCVDKHIALLPTLFQKIKKYLSDNSSY</sequence>
<comment type="similarity">
    <text evidence="1">Belongs to the FAM136 family.</text>
</comment>
<dbReference type="RefSeq" id="XP_026683645.1">
    <property type="nucleotide sequence ID" value="XM_026827844.1"/>
</dbReference>
<accession>A0A3Q0J574</accession>
<name>A0A3Q0J574_DIACI</name>